<sequence>MSRESAGSFGWSEDSKCCCIWGQEYRPSSYTLKACEKCNYSVIRITFPEYRISKGLSDDDLRESAYEILLASMVFSGVEVHSFEDKKKEKSSRFLSGLKSKRDKRHMRSQSPEKHAEIIDTIRAQMQISEAMDVRVRQRLMQFASRTTFGQVDVPQISLGLLNGIFKSDFLNERSYTQWRKRQASILEELFSSANHITTEQQTIGILLAKIRNANEWDIVMSPSECAEVILAIGQFASMLSSLPGKFGIHGETYYWTAGYYLNIRLYEKLLFGVFDILEEGQLIEEADEFLKLIKLTWSTLGITQKMHNALFGWVLFQQFLETDEPILLDCAILEVQKVLSTEDNDGKEVQYMNSLMCSTVCNGSEIKSSLVQAIFLSMSIWCDSKLQDYHLHFIQKPGFFRRVMTIALAVGAYNFDECGCGGIKLTNSDALNEIAAKKLRTYVEWSIEAAHSRVMGTIDLESKIERTHPLALLANELRLITERELNVFCPVLRHWCPEAGMVSAILLHQFYGEKLKPFLKGVSCLSEDVRLVLSAADMLDHDLAQLYSSACEENGFHSPCSQQFDHYQIGEISRPIILDWVVAQNACILEWTGRVFDLEGWEPLSHQQKQAASAVEVFRIIEETVDQFFGLNLPMDITHLQALLSIIFHTLDAYLLKVVNQLVEKYHLYPSAPPLTRYKEAVFPIIKKKLADCVLLEDEVNAKLNELTISKLCVRLNTLQYIQKQIGILEDGIRKSWALVRSCENRRWSNEKTSGTLDRDVLMSSESVDELFVATFDNIRDTAADAIRKICDFTGARVVFWDLRDPFLFRLYRGSVEGARLDSVLPHFDTVLNHICGLIDDTLRDRVVSSICSASLEGYVWVLLDGGPSCAFSDSDITMMEDDLNMLKDIFVADGEGLPLSLVEEEAKLAHQILSLFSFQAESVIQMLMTASEHISTGLDSRKHGRRFLGDAHTLIRVLCHKKDREASKFLKRQYQLPASSEYDDTPLKESSLRSPLVTDLLKRSASFHWAEKGHSSFKSIRRKFQQATSEIRHAAW</sequence>
<proteinExistence type="predicted"/>
<dbReference type="InterPro" id="IPR014772">
    <property type="entry name" value="Munc13_dom-2"/>
</dbReference>
<name>A0A5B7C3J2_DAVIN</name>
<dbReference type="InterPro" id="IPR008528">
    <property type="entry name" value="unc-13_homologue"/>
</dbReference>
<evidence type="ECO:0000259" key="1">
    <source>
        <dbReference type="PROSITE" id="PS51258"/>
    </source>
</evidence>
<reference evidence="3" key="1">
    <citation type="submission" date="2019-08" db="EMBL/GenBank/DDBJ databases">
        <title>Reference gene set and small RNA set construction with multiple tissues from Davidia involucrata Baill.</title>
        <authorList>
            <person name="Yang H."/>
            <person name="Zhou C."/>
            <person name="Li G."/>
            <person name="Wang J."/>
            <person name="Gao P."/>
            <person name="Wang M."/>
            <person name="Wang R."/>
            <person name="Zhao Y."/>
        </authorList>
    </citation>
    <scope>NUCLEOTIDE SEQUENCE</scope>
    <source>
        <tissue evidence="3">Mixed with DoveR01_LX</tissue>
    </source>
</reference>
<dbReference type="Pfam" id="PF25761">
    <property type="entry name" value="TPR_PATROL1"/>
    <property type="match status" value="1"/>
</dbReference>
<dbReference type="AlphaFoldDB" id="A0A5B7C3J2"/>
<organism evidence="3">
    <name type="scientific">Davidia involucrata</name>
    <name type="common">Dove tree</name>
    <dbReference type="NCBI Taxonomy" id="16924"/>
    <lineage>
        <taxon>Eukaryota</taxon>
        <taxon>Viridiplantae</taxon>
        <taxon>Streptophyta</taxon>
        <taxon>Embryophyta</taxon>
        <taxon>Tracheophyta</taxon>
        <taxon>Spermatophyta</taxon>
        <taxon>Magnoliopsida</taxon>
        <taxon>eudicotyledons</taxon>
        <taxon>Gunneridae</taxon>
        <taxon>Pentapetalae</taxon>
        <taxon>asterids</taxon>
        <taxon>Cornales</taxon>
        <taxon>Nyssaceae</taxon>
        <taxon>Davidia</taxon>
    </lineage>
</organism>
<dbReference type="Gene3D" id="1.10.357.50">
    <property type="match status" value="1"/>
</dbReference>
<dbReference type="PROSITE" id="PS51258">
    <property type="entry name" value="MHD1"/>
    <property type="match status" value="1"/>
</dbReference>
<evidence type="ECO:0000259" key="2">
    <source>
        <dbReference type="PROSITE" id="PS51259"/>
    </source>
</evidence>
<gene>
    <name evidence="3" type="ORF">Din_044809</name>
</gene>
<accession>A0A5B7C3J2</accession>
<feature type="domain" description="MHD2" evidence="2">
    <location>
        <begin position="819"/>
        <end position="929"/>
    </location>
</feature>
<evidence type="ECO:0008006" key="4">
    <source>
        <dbReference type="Google" id="ProtNLM"/>
    </source>
</evidence>
<evidence type="ECO:0000313" key="3">
    <source>
        <dbReference type="EMBL" id="MPA75368.1"/>
    </source>
</evidence>
<dbReference type="EMBL" id="GHES01044809">
    <property type="protein sequence ID" value="MPA75368.1"/>
    <property type="molecule type" value="Transcribed_RNA"/>
</dbReference>
<dbReference type="PROSITE" id="PS51259">
    <property type="entry name" value="MHD2"/>
    <property type="match status" value="1"/>
</dbReference>
<dbReference type="InterPro" id="IPR057984">
    <property type="entry name" value="PATROL1_C"/>
</dbReference>
<dbReference type="PANTHER" id="PTHR31280">
    <property type="entry name" value="PROTEIN UNC-13 HOMOLOG"/>
    <property type="match status" value="1"/>
</dbReference>
<feature type="domain" description="MHD1" evidence="1">
    <location>
        <begin position="531"/>
        <end position="663"/>
    </location>
</feature>
<protein>
    <recommendedName>
        <fullName evidence="4">MHD1 domain-containing protein</fullName>
    </recommendedName>
</protein>
<dbReference type="PANTHER" id="PTHR31280:SF3">
    <property type="entry name" value="DNA TOPOISOMERASE 4 SUBUNIT B (DUF810)"/>
    <property type="match status" value="1"/>
</dbReference>
<dbReference type="InterPro" id="IPR014770">
    <property type="entry name" value="Munc13_1"/>
</dbReference>